<name>A0A017S3J9_ASPRC</name>
<keyword evidence="2" id="KW-0521">NADP</keyword>
<gene>
    <name evidence="6" type="ORF">EURHEDRAFT_416482</name>
</gene>
<dbReference type="RefSeq" id="XP_040635111.1">
    <property type="nucleotide sequence ID" value="XM_040782962.1"/>
</dbReference>
<protein>
    <submittedName>
        <fullName evidence="6">Putative short chain oxidoreductase/dehydrogenase</fullName>
    </submittedName>
</protein>
<dbReference type="HOGENOM" id="CLU_010194_2_9_1"/>
<dbReference type="InterPro" id="IPR020904">
    <property type="entry name" value="Sc_DH/Rdtase_CS"/>
</dbReference>
<evidence type="ECO:0000256" key="1">
    <source>
        <dbReference type="ARBA" id="ARBA00006484"/>
    </source>
</evidence>
<dbReference type="InterPro" id="IPR036291">
    <property type="entry name" value="NAD(P)-bd_dom_sf"/>
</dbReference>
<dbReference type="Gene3D" id="3.40.50.720">
    <property type="entry name" value="NAD(P)-binding Rossmann-like Domain"/>
    <property type="match status" value="1"/>
</dbReference>
<sequence>MSPQVWLITGASSGFGALLAEGALKAGHHVIATARNPTKAAQDYPQIVSLGGKWLQLDVTETDTKEKVEKAVMENGGYIDVVINNAGYGLLGSIEDISGEELHTQFNANVYGVIRVIKGVLPLMRGQRSGTIVNISSIAGFVAGPSTAAYSMSKFAVEALAESLSAELSAFNIRVLVVEPGAFRTSFIGSHKLPAAGLNKDYEDTILARTIHIWDTLAGKQPGDPVKAVSRMLEVIQGTGLAAGTPHFLRLPLGTDCFPRMQAKLQLVQQNLDAMKEISLSTAVDSE</sequence>
<dbReference type="Proteomes" id="UP000019804">
    <property type="component" value="Unassembled WGS sequence"/>
</dbReference>
<dbReference type="CDD" id="cd05374">
    <property type="entry name" value="17beta-HSD-like_SDR_c"/>
    <property type="match status" value="1"/>
</dbReference>
<accession>A0A017S3J9</accession>
<dbReference type="GO" id="GO:0044550">
    <property type="term" value="P:secondary metabolite biosynthetic process"/>
    <property type="evidence" value="ECO:0007669"/>
    <property type="project" value="UniProtKB-ARBA"/>
</dbReference>
<dbReference type="InterPro" id="IPR051911">
    <property type="entry name" value="SDR_oxidoreductase"/>
</dbReference>
<dbReference type="PRINTS" id="PR00080">
    <property type="entry name" value="SDRFAMILY"/>
</dbReference>
<keyword evidence="3" id="KW-0560">Oxidoreductase</keyword>
<evidence type="ECO:0000259" key="5">
    <source>
        <dbReference type="SMART" id="SM00822"/>
    </source>
</evidence>
<dbReference type="PANTHER" id="PTHR43976:SF16">
    <property type="entry name" value="SHORT-CHAIN DEHYDROGENASE_REDUCTASE FAMILY PROTEIN"/>
    <property type="match status" value="1"/>
</dbReference>
<keyword evidence="7" id="KW-1185">Reference proteome</keyword>
<dbReference type="EMBL" id="KK088445">
    <property type="protein sequence ID" value="EYE91421.1"/>
    <property type="molecule type" value="Genomic_DNA"/>
</dbReference>
<evidence type="ECO:0000313" key="6">
    <source>
        <dbReference type="EMBL" id="EYE91421.1"/>
    </source>
</evidence>
<proteinExistence type="inferred from homology"/>
<dbReference type="GeneID" id="63698086"/>
<feature type="domain" description="Ketoreductase" evidence="5">
    <location>
        <begin position="4"/>
        <end position="176"/>
    </location>
</feature>
<dbReference type="PRINTS" id="PR00081">
    <property type="entry name" value="GDHRDH"/>
</dbReference>
<dbReference type="PANTHER" id="PTHR43976">
    <property type="entry name" value="SHORT CHAIN DEHYDROGENASE"/>
    <property type="match status" value="1"/>
</dbReference>
<evidence type="ECO:0000256" key="4">
    <source>
        <dbReference type="RuleBase" id="RU000363"/>
    </source>
</evidence>
<dbReference type="STRING" id="1388766.A0A017S3J9"/>
<dbReference type="PROSITE" id="PS00061">
    <property type="entry name" value="ADH_SHORT"/>
    <property type="match status" value="1"/>
</dbReference>
<evidence type="ECO:0000256" key="3">
    <source>
        <dbReference type="ARBA" id="ARBA00023002"/>
    </source>
</evidence>
<dbReference type="SUPFAM" id="SSF51735">
    <property type="entry name" value="NAD(P)-binding Rossmann-fold domains"/>
    <property type="match status" value="1"/>
</dbReference>
<dbReference type="InterPro" id="IPR002347">
    <property type="entry name" value="SDR_fam"/>
</dbReference>
<dbReference type="InterPro" id="IPR057326">
    <property type="entry name" value="KR_dom"/>
</dbReference>
<evidence type="ECO:0000256" key="2">
    <source>
        <dbReference type="ARBA" id="ARBA00022857"/>
    </source>
</evidence>
<evidence type="ECO:0000313" key="7">
    <source>
        <dbReference type="Proteomes" id="UP000019804"/>
    </source>
</evidence>
<reference evidence="7" key="1">
    <citation type="journal article" date="2014" name="Nat. Commun.">
        <title>Genomic adaptations of the halophilic Dead Sea filamentous fungus Eurotium rubrum.</title>
        <authorList>
            <person name="Kis-Papo T."/>
            <person name="Weig A.R."/>
            <person name="Riley R."/>
            <person name="Persoh D."/>
            <person name="Salamov A."/>
            <person name="Sun H."/>
            <person name="Lipzen A."/>
            <person name="Wasser S.P."/>
            <person name="Rambold G."/>
            <person name="Grigoriev I.V."/>
            <person name="Nevo E."/>
        </authorList>
    </citation>
    <scope>NUCLEOTIDE SEQUENCE [LARGE SCALE GENOMIC DNA]</scope>
    <source>
        <strain evidence="7">CBS 135680</strain>
    </source>
</reference>
<organism evidence="6 7">
    <name type="scientific">Aspergillus ruber (strain CBS 135680)</name>
    <dbReference type="NCBI Taxonomy" id="1388766"/>
    <lineage>
        <taxon>Eukaryota</taxon>
        <taxon>Fungi</taxon>
        <taxon>Dikarya</taxon>
        <taxon>Ascomycota</taxon>
        <taxon>Pezizomycotina</taxon>
        <taxon>Eurotiomycetes</taxon>
        <taxon>Eurotiomycetidae</taxon>
        <taxon>Eurotiales</taxon>
        <taxon>Aspergillaceae</taxon>
        <taxon>Aspergillus</taxon>
        <taxon>Aspergillus subgen. Aspergillus</taxon>
    </lineage>
</organism>
<dbReference type="OrthoDB" id="1274115at2759"/>
<comment type="similarity">
    <text evidence="1 4">Belongs to the short-chain dehydrogenases/reductases (SDR) family.</text>
</comment>
<dbReference type="Pfam" id="PF00106">
    <property type="entry name" value="adh_short"/>
    <property type="match status" value="1"/>
</dbReference>
<dbReference type="AlphaFoldDB" id="A0A017S3J9"/>
<dbReference type="GO" id="GO:0016491">
    <property type="term" value="F:oxidoreductase activity"/>
    <property type="evidence" value="ECO:0007669"/>
    <property type="project" value="UniProtKB-KW"/>
</dbReference>
<dbReference type="SMART" id="SM00822">
    <property type="entry name" value="PKS_KR"/>
    <property type="match status" value="1"/>
</dbReference>